<dbReference type="Proteomes" id="UP001304895">
    <property type="component" value="Unassembled WGS sequence"/>
</dbReference>
<reference evidence="2" key="2">
    <citation type="submission" date="2023-05" db="EMBL/GenBank/DDBJ databases">
        <authorList>
            <consortium name="Lawrence Berkeley National Laboratory"/>
            <person name="Steindorff A."/>
            <person name="Hensen N."/>
            <person name="Bonometti L."/>
            <person name="Westerberg I."/>
            <person name="Brannstrom I.O."/>
            <person name="Guillou S."/>
            <person name="Cros-Aarteil S."/>
            <person name="Calhoun S."/>
            <person name="Haridas S."/>
            <person name="Kuo A."/>
            <person name="Mondo S."/>
            <person name="Pangilinan J."/>
            <person name="Riley R."/>
            <person name="Labutti K."/>
            <person name="Andreopoulos B."/>
            <person name="Lipzen A."/>
            <person name="Chen C."/>
            <person name="Yanf M."/>
            <person name="Daum C."/>
            <person name="Ng V."/>
            <person name="Clum A."/>
            <person name="Ohm R."/>
            <person name="Martin F."/>
            <person name="Silar P."/>
            <person name="Natvig D."/>
            <person name="Lalanne C."/>
            <person name="Gautier V."/>
            <person name="Ament-Velasquez S.L."/>
            <person name="Kruys A."/>
            <person name="Hutchinson M.I."/>
            <person name="Powell A.J."/>
            <person name="Barry K."/>
            <person name="Miller A.N."/>
            <person name="Grigoriev I.V."/>
            <person name="Debuchy R."/>
            <person name="Gladieux P."/>
            <person name="Thoren M.H."/>
            <person name="Johannesson H."/>
        </authorList>
    </citation>
    <scope>NUCLEOTIDE SEQUENCE</scope>
    <source>
        <strain evidence="2">CBS 123565</strain>
    </source>
</reference>
<sequence>MIPPVDDAVLHNNPEFASLYSTLTTTILNSDGSTRKKPSAKERSAVREELNEYCLKTAREHLIFHAISSANPQSMQAKPVPVPSLTRRARPQGTQQAPASAAALPAPLLDLLLLLPPLLSLQSDLPPDSATLLLSSPPLSDLPTHLPSLANLISSTLHGDAVHLARIANPSTNPSYVHRTIGALPARAASLISTIAAHKVELTGTRFAAATALASLLQDQAAVLAQLLRALEAKHGPIARSLELRAGEAALIAQRQEAEAESALWLARRDTYTPEAARALASYASHLKDARARLVEAVHAATQELEAYGVGVGEGGTGQGGGGGKERVMTEMARVYRDMGRQVEEVRGDLEKLGRA</sequence>
<dbReference type="EMBL" id="MU853422">
    <property type="protein sequence ID" value="KAK4131609.1"/>
    <property type="molecule type" value="Genomic_DNA"/>
</dbReference>
<evidence type="ECO:0000313" key="3">
    <source>
        <dbReference type="Proteomes" id="UP001304895"/>
    </source>
</evidence>
<evidence type="ECO:0000313" key="2">
    <source>
        <dbReference type="EMBL" id="KAK4131609.1"/>
    </source>
</evidence>
<proteinExistence type="predicted"/>
<keyword evidence="3" id="KW-1185">Reference proteome</keyword>
<name>A0AAN6UF92_9PEZI</name>
<organism evidence="2 3">
    <name type="scientific">Trichocladium antarcticum</name>
    <dbReference type="NCBI Taxonomy" id="1450529"/>
    <lineage>
        <taxon>Eukaryota</taxon>
        <taxon>Fungi</taxon>
        <taxon>Dikarya</taxon>
        <taxon>Ascomycota</taxon>
        <taxon>Pezizomycotina</taxon>
        <taxon>Sordariomycetes</taxon>
        <taxon>Sordariomycetidae</taxon>
        <taxon>Sordariales</taxon>
        <taxon>Chaetomiaceae</taxon>
        <taxon>Trichocladium</taxon>
    </lineage>
</organism>
<comment type="caution">
    <text evidence="2">The sequence shown here is derived from an EMBL/GenBank/DDBJ whole genome shotgun (WGS) entry which is preliminary data.</text>
</comment>
<accession>A0AAN6UF92</accession>
<evidence type="ECO:0000256" key="1">
    <source>
        <dbReference type="SAM" id="MobiDB-lite"/>
    </source>
</evidence>
<reference evidence="2" key="1">
    <citation type="journal article" date="2023" name="Mol. Phylogenet. Evol.">
        <title>Genome-scale phylogeny and comparative genomics of the fungal order Sordariales.</title>
        <authorList>
            <person name="Hensen N."/>
            <person name="Bonometti L."/>
            <person name="Westerberg I."/>
            <person name="Brannstrom I.O."/>
            <person name="Guillou S."/>
            <person name="Cros-Aarteil S."/>
            <person name="Calhoun S."/>
            <person name="Haridas S."/>
            <person name="Kuo A."/>
            <person name="Mondo S."/>
            <person name="Pangilinan J."/>
            <person name="Riley R."/>
            <person name="LaButti K."/>
            <person name="Andreopoulos B."/>
            <person name="Lipzen A."/>
            <person name="Chen C."/>
            <person name="Yan M."/>
            <person name="Daum C."/>
            <person name="Ng V."/>
            <person name="Clum A."/>
            <person name="Steindorff A."/>
            <person name="Ohm R.A."/>
            <person name="Martin F."/>
            <person name="Silar P."/>
            <person name="Natvig D.O."/>
            <person name="Lalanne C."/>
            <person name="Gautier V."/>
            <person name="Ament-Velasquez S.L."/>
            <person name="Kruys A."/>
            <person name="Hutchinson M.I."/>
            <person name="Powell A.J."/>
            <person name="Barry K."/>
            <person name="Miller A.N."/>
            <person name="Grigoriev I.V."/>
            <person name="Debuchy R."/>
            <person name="Gladieux P."/>
            <person name="Hiltunen Thoren M."/>
            <person name="Johannesson H."/>
        </authorList>
    </citation>
    <scope>NUCLEOTIDE SEQUENCE</scope>
    <source>
        <strain evidence="2">CBS 123565</strain>
    </source>
</reference>
<gene>
    <name evidence="2" type="ORF">BT67DRAFT_387122</name>
</gene>
<dbReference type="AlphaFoldDB" id="A0AAN6UF92"/>
<feature type="region of interest" description="Disordered" evidence="1">
    <location>
        <begin position="74"/>
        <end position="99"/>
    </location>
</feature>
<protein>
    <submittedName>
        <fullName evidence="2">Uncharacterized protein</fullName>
    </submittedName>
</protein>